<protein>
    <submittedName>
        <fullName evidence="6">Unannotated protein</fullName>
    </submittedName>
</protein>
<name>A0A6J7R8I5_9ZZZZ</name>
<dbReference type="PROSITE" id="PS51186">
    <property type="entry name" value="GNAT"/>
    <property type="match status" value="1"/>
</dbReference>
<dbReference type="AlphaFoldDB" id="A0A6J7R8I5"/>
<dbReference type="Pfam" id="PF00583">
    <property type="entry name" value="Acetyltransf_1"/>
    <property type="match status" value="1"/>
</dbReference>
<dbReference type="EMBL" id="CAESAI010000045">
    <property type="protein sequence ID" value="CAB4343746.1"/>
    <property type="molecule type" value="Genomic_DNA"/>
</dbReference>
<sequence length="279" mass="30413">MAHEIRAIDAQTISQVNQIVEQDPVRHCFLAARIDLGGRGLFRPSYPDLLGYFDDGNLKSVLMTGANIVPVNTSLIARQEFAAVLARTGRRSSSIVGPAGEVLDLWSRLSAHWDKPREIRDNQPVLTMRQPSNIELDDQVRYSTAADLDDLVPACVAMFTEEVGISPTLGGAGTAYRNRITELVSSRRSYVRYLGNELVFKAEVGTVGAGVAQIQGVWVKPEHRGTGLSIPAMAAVVKLVLADIAPVASLYVNEFNLPALATYRNVGFEQVDTFATVLF</sequence>
<feature type="domain" description="N-acetyltransferase" evidence="1">
    <location>
        <begin position="138"/>
        <end position="279"/>
    </location>
</feature>
<dbReference type="GO" id="GO:0016747">
    <property type="term" value="F:acyltransferase activity, transferring groups other than amino-acyl groups"/>
    <property type="evidence" value="ECO:0007669"/>
    <property type="project" value="InterPro"/>
</dbReference>
<dbReference type="EMBL" id="CAFAAO010000053">
    <property type="protein sequence ID" value="CAB4817347.1"/>
    <property type="molecule type" value="Genomic_DNA"/>
</dbReference>
<dbReference type="EMBL" id="CAESAD010000005">
    <property type="protein sequence ID" value="CAB4339277.1"/>
    <property type="molecule type" value="Genomic_DNA"/>
</dbReference>
<gene>
    <name evidence="4" type="ORF">UFOPK2824_00111</name>
    <name evidence="5" type="ORF">UFOPK3037_01765</name>
    <name evidence="3" type="ORF">UFOPK3406_01281</name>
    <name evidence="2" type="ORF">UFOPK3925_00838</name>
    <name evidence="6" type="ORF">UFOPK4097_01165</name>
</gene>
<evidence type="ECO:0000313" key="6">
    <source>
        <dbReference type="EMBL" id="CAB5025017.1"/>
    </source>
</evidence>
<dbReference type="InterPro" id="IPR016181">
    <property type="entry name" value="Acyl_CoA_acyltransferase"/>
</dbReference>
<dbReference type="InterPro" id="IPR000182">
    <property type="entry name" value="GNAT_dom"/>
</dbReference>
<evidence type="ECO:0000313" key="5">
    <source>
        <dbReference type="EMBL" id="CAB4817347.1"/>
    </source>
</evidence>
<dbReference type="EMBL" id="CAFBPK010000020">
    <property type="protein sequence ID" value="CAB5025017.1"/>
    <property type="molecule type" value="Genomic_DNA"/>
</dbReference>
<evidence type="ECO:0000313" key="4">
    <source>
        <dbReference type="EMBL" id="CAB4740388.1"/>
    </source>
</evidence>
<dbReference type="SUPFAM" id="SSF55729">
    <property type="entry name" value="Acyl-CoA N-acyltransferases (Nat)"/>
    <property type="match status" value="1"/>
</dbReference>
<dbReference type="InterPro" id="IPR025289">
    <property type="entry name" value="DUF4081"/>
</dbReference>
<dbReference type="InterPro" id="IPR016794">
    <property type="entry name" value="UCP21603_acetyltransf"/>
</dbReference>
<dbReference type="Gene3D" id="3.40.630.30">
    <property type="match status" value="1"/>
</dbReference>
<evidence type="ECO:0000259" key="1">
    <source>
        <dbReference type="PROSITE" id="PS51186"/>
    </source>
</evidence>
<dbReference type="EMBL" id="CAEZZD010000008">
    <property type="protein sequence ID" value="CAB4740388.1"/>
    <property type="molecule type" value="Genomic_DNA"/>
</dbReference>
<dbReference type="Pfam" id="PF13312">
    <property type="entry name" value="DUF4081"/>
    <property type="match status" value="1"/>
</dbReference>
<accession>A0A6J7R8I5</accession>
<proteinExistence type="predicted"/>
<evidence type="ECO:0000313" key="2">
    <source>
        <dbReference type="EMBL" id="CAB4339277.1"/>
    </source>
</evidence>
<organism evidence="6">
    <name type="scientific">freshwater metagenome</name>
    <dbReference type="NCBI Taxonomy" id="449393"/>
    <lineage>
        <taxon>unclassified sequences</taxon>
        <taxon>metagenomes</taxon>
        <taxon>ecological metagenomes</taxon>
    </lineage>
</organism>
<dbReference type="PIRSF" id="PIRSF021603">
    <property type="entry name" value="UCP21603_acetyltransf"/>
    <property type="match status" value="1"/>
</dbReference>
<reference evidence="6" key="1">
    <citation type="submission" date="2020-05" db="EMBL/GenBank/DDBJ databases">
        <authorList>
            <person name="Chiriac C."/>
            <person name="Salcher M."/>
            <person name="Ghai R."/>
            <person name="Kavagutti S V."/>
        </authorList>
    </citation>
    <scope>NUCLEOTIDE SEQUENCE</scope>
</reference>
<evidence type="ECO:0000313" key="3">
    <source>
        <dbReference type="EMBL" id="CAB4343746.1"/>
    </source>
</evidence>